<name>A0A562R7I4_9BACT</name>
<sequence>MNPVVRIGRIDYLNVWPVYYGFDLMGIPHGMTLHTAAPAELNGMLEEGLLDISAISAFAYAKNHKDWMLVPDLGIGCDGRVMSVLLVSTCPLEALNGAALGLSRESASAASLLRFFFWKRGLACMLDTRRVRSPEDLEGLTGGLVIGDAALCGQWREKFPYVYDLAELWKKDTGLPFVFGLWAVRREAVLQRPDALGQALSFLLMSKATGMKAMERICQRAAVEKGLAPETVKDYFTCLDYGLPPSHIRGLVHYFHCMEKMGFIDGAPEPVFLNSHAPGLAAMNFSDSERPVIPMQKCLSGARYQEKAAAGL</sequence>
<keyword evidence="2 4" id="KW-0474">Menaquinone biosynthesis</keyword>
<dbReference type="PANTHER" id="PTHR37690:SF1">
    <property type="entry name" value="CHORISMATE DEHYDRATASE"/>
    <property type="match status" value="1"/>
</dbReference>
<keyword evidence="3 4" id="KW-0456">Lyase</keyword>
<comment type="catalytic activity">
    <reaction evidence="4">
        <text>chorismate = 3-[(1-carboxyvinyl)-oxy]benzoate + H2O</text>
        <dbReference type="Rhea" id="RHEA:40051"/>
        <dbReference type="ChEBI" id="CHEBI:15377"/>
        <dbReference type="ChEBI" id="CHEBI:29748"/>
        <dbReference type="ChEBI" id="CHEBI:76981"/>
        <dbReference type="EC" id="4.2.1.151"/>
    </reaction>
</comment>
<evidence type="ECO:0000256" key="4">
    <source>
        <dbReference type="HAMAP-Rule" id="MF_00995"/>
    </source>
</evidence>
<dbReference type="GO" id="GO:0016836">
    <property type="term" value="F:hydro-lyase activity"/>
    <property type="evidence" value="ECO:0007669"/>
    <property type="project" value="UniProtKB-UniRule"/>
</dbReference>
<evidence type="ECO:0000256" key="3">
    <source>
        <dbReference type="ARBA" id="ARBA00023239"/>
    </source>
</evidence>
<reference evidence="5 6" key="1">
    <citation type="submission" date="2019-07" db="EMBL/GenBank/DDBJ databases">
        <title>Genome sequencing of 100 strains of the haloalkaliphilic chemolithoautotrophic sulfur-oxidizing bacterium Thioalkalivibrio.</title>
        <authorList>
            <person name="Muyzer G."/>
        </authorList>
    </citation>
    <scope>NUCLEOTIDE SEQUENCE [LARGE SCALE GENOMIC DNA]</scope>
    <source>
        <strain evidence="5 6">ASO4-4</strain>
    </source>
</reference>
<evidence type="ECO:0000313" key="6">
    <source>
        <dbReference type="Proteomes" id="UP000318307"/>
    </source>
</evidence>
<dbReference type="SUPFAM" id="SSF53850">
    <property type="entry name" value="Periplasmic binding protein-like II"/>
    <property type="match status" value="1"/>
</dbReference>
<dbReference type="PANTHER" id="PTHR37690">
    <property type="entry name" value="CHORISMATE DEHYDRATASE"/>
    <property type="match status" value="1"/>
</dbReference>
<comment type="similarity">
    <text evidence="4">Belongs to the MqnA/MqnD family. MqnA subfamily.</text>
</comment>
<dbReference type="OrthoDB" id="9810112at2"/>
<evidence type="ECO:0000256" key="2">
    <source>
        <dbReference type="ARBA" id="ARBA00022428"/>
    </source>
</evidence>
<organism evidence="5 6">
    <name type="scientific">Desulfobotulus alkaliphilus</name>
    <dbReference type="NCBI Taxonomy" id="622671"/>
    <lineage>
        <taxon>Bacteria</taxon>
        <taxon>Pseudomonadati</taxon>
        <taxon>Thermodesulfobacteriota</taxon>
        <taxon>Desulfobacteria</taxon>
        <taxon>Desulfobacterales</taxon>
        <taxon>Desulfobacteraceae</taxon>
        <taxon>Desulfobotulus</taxon>
    </lineage>
</organism>
<comment type="pathway">
    <text evidence="1 4">Quinol/quinone metabolism; menaquinone biosynthesis.</text>
</comment>
<dbReference type="AlphaFoldDB" id="A0A562R7I4"/>
<protein>
    <recommendedName>
        <fullName evidence="4">Chorismate dehydratase</fullName>
        <ecNumber evidence="4">4.2.1.151</ecNumber>
    </recommendedName>
    <alternativeName>
        <fullName evidence="4">Menaquinone biosynthetic enzyme MqnA</fullName>
    </alternativeName>
</protein>
<dbReference type="GO" id="GO:0009234">
    <property type="term" value="P:menaquinone biosynthetic process"/>
    <property type="evidence" value="ECO:0007669"/>
    <property type="project" value="UniProtKB-UniRule"/>
</dbReference>
<dbReference type="Proteomes" id="UP000318307">
    <property type="component" value="Unassembled WGS sequence"/>
</dbReference>
<dbReference type="Gene3D" id="3.40.190.10">
    <property type="entry name" value="Periplasmic binding protein-like II"/>
    <property type="match status" value="2"/>
</dbReference>
<dbReference type="Pfam" id="PF02621">
    <property type="entry name" value="VitK2_biosynth"/>
    <property type="match status" value="1"/>
</dbReference>
<dbReference type="InterPro" id="IPR003773">
    <property type="entry name" value="Menaquinone_biosynth"/>
</dbReference>
<comment type="function">
    <text evidence="4">Catalyzes the dehydration of chorismate into 3-[(1-carboxyvinyl)oxy]benzoate, a step in the biosynthesis of menaquinone (MK, vitamin K2).</text>
</comment>
<dbReference type="CDD" id="cd13634">
    <property type="entry name" value="PBP2_Sco4506"/>
    <property type="match status" value="1"/>
</dbReference>
<dbReference type="HAMAP" id="MF_00995">
    <property type="entry name" value="MqnA"/>
    <property type="match status" value="1"/>
</dbReference>
<evidence type="ECO:0000313" key="5">
    <source>
        <dbReference type="EMBL" id="TWI64823.1"/>
    </source>
</evidence>
<dbReference type="EC" id="4.2.1.151" evidence="4"/>
<dbReference type="UniPathway" id="UPA00079"/>
<dbReference type="RefSeq" id="WP_144686579.1">
    <property type="nucleotide sequence ID" value="NZ_VLLC01000039.1"/>
</dbReference>
<gene>
    <name evidence="4" type="primary">mqnA</name>
    <name evidence="5" type="ORF">LZ24_03091</name>
</gene>
<dbReference type="InterPro" id="IPR030868">
    <property type="entry name" value="MqnA"/>
</dbReference>
<evidence type="ECO:0000256" key="1">
    <source>
        <dbReference type="ARBA" id="ARBA00004863"/>
    </source>
</evidence>
<proteinExistence type="inferred from homology"/>
<comment type="caution">
    <text evidence="5">The sequence shown here is derived from an EMBL/GenBank/DDBJ whole genome shotgun (WGS) entry which is preliminary data.</text>
</comment>
<dbReference type="EMBL" id="VLLC01000039">
    <property type="protein sequence ID" value="TWI64823.1"/>
    <property type="molecule type" value="Genomic_DNA"/>
</dbReference>
<keyword evidence="6" id="KW-1185">Reference proteome</keyword>
<accession>A0A562R7I4</accession>